<dbReference type="Proteomes" id="UP001233172">
    <property type="component" value="Unassembled WGS sequence"/>
</dbReference>
<evidence type="ECO:0000313" key="3">
    <source>
        <dbReference type="Proteomes" id="UP001233172"/>
    </source>
</evidence>
<comment type="caution">
    <text evidence="2">The sequence shown here is derived from an EMBL/GenBank/DDBJ whole genome shotgun (WGS) entry which is preliminary data.</text>
</comment>
<reference evidence="2" key="1">
    <citation type="journal article" date="2023" name="PLoS Negl. Trop. Dis.">
        <title>A genome sequence for Biomphalaria pfeifferi, the major vector snail for the human-infecting parasite Schistosoma mansoni.</title>
        <authorList>
            <person name="Bu L."/>
            <person name="Lu L."/>
            <person name="Laidemitt M.R."/>
            <person name="Zhang S.M."/>
            <person name="Mutuku M."/>
            <person name="Mkoji G."/>
            <person name="Steinauer M."/>
            <person name="Loker E.S."/>
        </authorList>
    </citation>
    <scope>NUCLEOTIDE SEQUENCE</scope>
    <source>
        <strain evidence="2">KasaAsao</strain>
    </source>
</reference>
<protein>
    <submittedName>
        <fullName evidence="2">Uncharacterized protein</fullName>
    </submittedName>
</protein>
<dbReference type="AlphaFoldDB" id="A0AAD8C263"/>
<accession>A0AAD8C263</accession>
<reference evidence="2" key="2">
    <citation type="submission" date="2023-04" db="EMBL/GenBank/DDBJ databases">
        <authorList>
            <person name="Bu L."/>
            <person name="Lu L."/>
            <person name="Laidemitt M.R."/>
            <person name="Zhang S.M."/>
            <person name="Mutuku M."/>
            <person name="Mkoji G."/>
            <person name="Steinauer M."/>
            <person name="Loker E.S."/>
        </authorList>
    </citation>
    <scope>NUCLEOTIDE SEQUENCE</scope>
    <source>
        <strain evidence="2">KasaAsao</strain>
        <tissue evidence="2">Whole Snail</tissue>
    </source>
</reference>
<proteinExistence type="predicted"/>
<feature type="transmembrane region" description="Helical" evidence="1">
    <location>
        <begin position="65"/>
        <end position="82"/>
    </location>
</feature>
<keyword evidence="1" id="KW-0472">Membrane</keyword>
<keyword evidence="3" id="KW-1185">Reference proteome</keyword>
<gene>
    <name evidence="2" type="ORF">Bpfe_006017</name>
</gene>
<organism evidence="2 3">
    <name type="scientific">Biomphalaria pfeifferi</name>
    <name type="common">Bloodfluke planorb</name>
    <name type="synonym">Freshwater snail</name>
    <dbReference type="NCBI Taxonomy" id="112525"/>
    <lineage>
        <taxon>Eukaryota</taxon>
        <taxon>Metazoa</taxon>
        <taxon>Spiralia</taxon>
        <taxon>Lophotrochozoa</taxon>
        <taxon>Mollusca</taxon>
        <taxon>Gastropoda</taxon>
        <taxon>Heterobranchia</taxon>
        <taxon>Euthyneura</taxon>
        <taxon>Panpulmonata</taxon>
        <taxon>Hygrophila</taxon>
        <taxon>Lymnaeoidea</taxon>
        <taxon>Planorbidae</taxon>
        <taxon>Biomphalaria</taxon>
    </lineage>
</organism>
<evidence type="ECO:0000256" key="1">
    <source>
        <dbReference type="SAM" id="Phobius"/>
    </source>
</evidence>
<name>A0AAD8C263_BIOPF</name>
<keyword evidence="1" id="KW-1133">Transmembrane helix</keyword>
<evidence type="ECO:0000313" key="2">
    <source>
        <dbReference type="EMBL" id="KAK0064358.1"/>
    </source>
</evidence>
<dbReference type="EMBL" id="JASAOG010000017">
    <property type="protein sequence ID" value="KAK0064358.1"/>
    <property type="molecule type" value="Genomic_DNA"/>
</dbReference>
<keyword evidence="1" id="KW-0812">Transmembrane</keyword>
<sequence length="169" mass="19313">MIIGDKFDTKCNESKKYKVFKKGCKKCFQTGVNVYTHKNEAADQSKSPDIISILHPRTRGDRHRMLFFILVTVPSIVIVSLHDLHIDRQRNEQLSDIILHLAHNSWTIVMNIKEKTIEASLDAGLVNTTESDCHATEECTFVGYFLVFCGHRKSVGNTSHLYEFTENNV</sequence>